<name>A0ACA9SL94_9GLOM</name>
<dbReference type="Proteomes" id="UP000789920">
    <property type="component" value="Unassembled WGS sequence"/>
</dbReference>
<feature type="non-terminal residue" evidence="1">
    <location>
        <position position="1"/>
    </location>
</feature>
<evidence type="ECO:0000313" key="1">
    <source>
        <dbReference type="EMBL" id="CAG8841767.1"/>
    </source>
</evidence>
<gene>
    <name evidence="1" type="ORF">RPERSI_LOCUS32016</name>
</gene>
<protein>
    <submittedName>
        <fullName evidence="1">16499_t:CDS:1</fullName>
    </submittedName>
</protein>
<comment type="caution">
    <text evidence="1">The sequence shown here is derived from an EMBL/GenBank/DDBJ whole genome shotgun (WGS) entry which is preliminary data.</text>
</comment>
<organism evidence="1 2">
    <name type="scientific">Racocetra persica</name>
    <dbReference type="NCBI Taxonomy" id="160502"/>
    <lineage>
        <taxon>Eukaryota</taxon>
        <taxon>Fungi</taxon>
        <taxon>Fungi incertae sedis</taxon>
        <taxon>Mucoromycota</taxon>
        <taxon>Glomeromycotina</taxon>
        <taxon>Glomeromycetes</taxon>
        <taxon>Diversisporales</taxon>
        <taxon>Gigasporaceae</taxon>
        <taxon>Racocetra</taxon>
    </lineage>
</organism>
<proteinExistence type="predicted"/>
<feature type="non-terminal residue" evidence="1">
    <location>
        <position position="110"/>
    </location>
</feature>
<evidence type="ECO:0000313" key="2">
    <source>
        <dbReference type="Proteomes" id="UP000789920"/>
    </source>
</evidence>
<keyword evidence="2" id="KW-1185">Reference proteome</keyword>
<sequence>KTRSDKKVRICKRCSSECSTPQKLREHLKRKNLCKPLQEDKQQPIQKDIQKLVQVAIQEPVQKNRDYISQEEADKWVNPNAQKPGECLKTKNLDDCLTLCHDLEQYDLEA</sequence>
<accession>A0ACA9SL94</accession>
<dbReference type="EMBL" id="CAJVQC010131598">
    <property type="protein sequence ID" value="CAG8841767.1"/>
    <property type="molecule type" value="Genomic_DNA"/>
</dbReference>
<reference evidence="1" key="1">
    <citation type="submission" date="2021-06" db="EMBL/GenBank/DDBJ databases">
        <authorList>
            <person name="Kallberg Y."/>
            <person name="Tangrot J."/>
            <person name="Rosling A."/>
        </authorList>
    </citation>
    <scope>NUCLEOTIDE SEQUENCE</scope>
    <source>
        <strain evidence="1">MA461A</strain>
    </source>
</reference>